<organism evidence="1 2">
    <name type="scientific">Catharanthus roseus</name>
    <name type="common">Madagascar periwinkle</name>
    <name type="synonym">Vinca rosea</name>
    <dbReference type="NCBI Taxonomy" id="4058"/>
    <lineage>
        <taxon>Eukaryota</taxon>
        <taxon>Viridiplantae</taxon>
        <taxon>Streptophyta</taxon>
        <taxon>Embryophyta</taxon>
        <taxon>Tracheophyta</taxon>
        <taxon>Spermatophyta</taxon>
        <taxon>Magnoliopsida</taxon>
        <taxon>eudicotyledons</taxon>
        <taxon>Gunneridae</taxon>
        <taxon>Pentapetalae</taxon>
        <taxon>asterids</taxon>
        <taxon>lamiids</taxon>
        <taxon>Gentianales</taxon>
        <taxon>Apocynaceae</taxon>
        <taxon>Rauvolfioideae</taxon>
        <taxon>Vinceae</taxon>
        <taxon>Catharanthinae</taxon>
        <taxon>Catharanthus</taxon>
    </lineage>
</organism>
<reference evidence="2" key="1">
    <citation type="journal article" date="2023" name="Nat. Plants">
        <title>Single-cell RNA sequencing provides a high-resolution roadmap for understanding the multicellular compartmentation of specialized metabolism.</title>
        <authorList>
            <person name="Sun S."/>
            <person name="Shen X."/>
            <person name="Li Y."/>
            <person name="Li Y."/>
            <person name="Wang S."/>
            <person name="Li R."/>
            <person name="Zhang H."/>
            <person name="Shen G."/>
            <person name="Guo B."/>
            <person name="Wei J."/>
            <person name="Xu J."/>
            <person name="St-Pierre B."/>
            <person name="Chen S."/>
            <person name="Sun C."/>
        </authorList>
    </citation>
    <scope>NUCLEOTIDE SEQUENCE [LARGE SCALE GENOMIC DNA]</scope>
</reference>
<dbReference type="EMBL" id="CM044704">
    <property type="protein sequence ID" value="KAI5667855.1"/>
    <property type="molecule type" value="Genomic_DNA"/>
</dbReference>
<name>A0ACC0B5C5_CATRO</name>
<comment type="caution">
    <text evidence="1">The sequence shown here is derived from an EMBL/GenBank/DDBJ whole genome shotgun (WGS) entry which is preliminary data.</text>
</comment>
<protein>
    <submittedName>
        <fullName evidence="1">Uncharacterized protein</fullName>
    </submittedName>
</protein>
<accession>A0ACC0B5C5</accession>
<proteinExistence type="predicted"/>
<keyword evidence="2" id="KW-1185">Reference proteome</keyword>
<dbReference type="Proteomes" id="UP001060085">
    <property type="component" value="Linkage Group LG04"/>
</dbReference>
<evidence type="ECO:0000313" key="1">
    <source>
        <dbReference type="EMBL" id="KAI5667855.1"/>
    </source>
</evidence>
<sequence length="291" mass="32884">MEYNWSNPSWKMMEAKSKQEDYQSKLARDMYNFHHGSSNGFNGYSGSNNGHGNFISKDIIELVETLKPSMIEEFSKVNELPQATIEVEESVVLHVKEKISNVEHCDLMRKKNIEKESIEIKEKERVEEKERILKIQAMMKMESLPTIVSSISKYVSSYDSLKYQLVNNDVSGEPSSFGCELVHDDFFFDAKAGGFLEFNCALFVVFHETFKENYVVLDLPSPVGPTHTVGDRLLAELDCVDNTLLRPTVVARAQEGMTYGLLGGILSFEVYFHLLIKGLIGCIPVKGSCDP</sequence>
<evidence type="ECO:0000313" key="2">
    <source>
        <dbReference type="Proteomes" id="UP001060085"/>
    </source>
</evidence>
<gene>
    <name evidence="1" type="ORF">M9H77_17708</name>
</gene>